<feature type="compositionally biased region" description="Acidic residues" evidence="1">
    <location>
        <begin position="84"/>
        <end position="93"/>
    </location>
</feature>
<accession>A0A8S5UNF3</accession>
<dbReference type="EMBL" id="BK016112">
    <property type="protein sequence ID" value="DAF95955.1"/>
    <property type="molecule type" value="Genomic_DNA"/>
</dbReference>
<sequence length="177" mass="20611">MQYQTNVKIVIDKRKLDTLIRLGVSDENLLSLIKTQRFEPTGDSLIDEYLSTLVDVRDFSKWGGSRKNSGKKPKNNHLEKQDDFQLENQDENQDEKTKKKGRFIKPSVEEVSAYCRERGNAVDPEEFFDFYESKGWRIGKEPMKDWKAAVRTWEKRNGGSGVKKPSVMDQVAEVWDF</sequence>
<proteinExistence type="predicted"/>
<organism evidence="2">
    <name type="scientific">Myoviridae sp. ctwVB15</name>
    <dbReference type="NCBI Taxonomy" id="2825208"/>
    <lineage>
        <taxon>Viruses</taxon>
        <taxon>Duplodnaviria</taxon>
        <taxon>Heunggongvirae</taxon>
        <taxon>Uroviricota</taxon>
        <taxon>Caudoviricetes</taxon>
    </lineage>
</organism>
<reference evidence="2" key="1">
    <citation type="journal article" date="2021" name="Proc. Natl. Acad. Sci. U.S.A.">
        <title>A Catalog of Tens of Thousands of Viruses from Human Metagenomes Reveals Hidden Associations with Chronic Diseases.</title>
        <authorList>
            <person name="Tisza M.J."/>
            <person name="Buck C.B."/>
        </authorList>
    </citation>
    <scope>NUCLEOTIDE SEQUENCE</scope>
    <source>
        <strain evidence="2">CtwVB15</strain>
    </source>
</reference>
<name>A0A8S5UNF3_9CAUD</name>
<feature type="region of interest" description="Disordered" evidence="1">
    <location>
        <begin position="64"/>
        <end position="102"/>
    </location>
</feature>
<protein>
    <submittedName>
        <fullName evidence="2">Uncharacterized protein</fullName>
    </submittedName>
</protein>
<evidence type="ECO:0000256" key="1">
    <source>
        <dbReference type="SAM" id="MobiDB-lite"/>
    </source>
</evidence>
<evidence type="ECO:0000313" key="2">
    <source>
        <dbReference type="EMBL" id="DAF95955.1"/>
    </source>
</evidence>